<dbReference type="InterPro" id="IPR009057">
    <property type="entry name" value="Homeodomain-like_sf"/>
</dbReference>
<evidence type="ECO:0000313" key="4">
    <source>
        <dbReference type="EMBL" id="KAH8025962.1"/>
    </source>
</evidence>
<dbReference type="PROSITE" id="PS51253">
    <property type="entry name" value="HTH_CENPB"/>
    <property type="match status" value="1"/>
</dbReference>
<keyword evidence="2" id="KW-0238">DNA-binding</keyword>
<dbReference type="VEuPathDB" id="VectorBase:LOC119179048"/>
<dbReference type="SUPFAM" id="SSF46689">
    <property type="entry name" value="Homeodomain-like"/>
    <property type="match status" value="1"/>
</dbReference>
<comment type="caution">
    <text evidence="4">The sequence shown here is derived from an EMBL/GenBank/DDBJ whole genome shotgun (WGS) entry which is preliminary data.</text>
</comment>
<evidence type="ECO:0000256" key="1">
    <source>
        <dbReference type="ARBA" id="ARBA00004123"/>
    </source>
</evidence>
<organism evidence="4 5">
    <name type="scientific">Rhipicephalus microplus</name>
    <name type="common">Cattle tick</name>
    <name type="synonym">Boophilus microplus</name>
    <dbReference type="NCBI Taxonomy" id="6941"/>
    <lineage>
        <taxon>Eukaryota</taxon>
        <taxon>Metazoa</taxon>
        <taxon>Ecdysozoa</taxon>
        <taxon>Arthropoda</taxon>
        <taxon>Chelicerata</taxon>
        <taxon>Arachnida</taxon>
        <taxon>Acari</taxon>
        <taxon>Parasitiformes</taxon>
        <taxon>Ixodida</taxon>
        <taxon>Ixodoidea</taxon>
        <taxon>Ixodidae</taxon>
        <taxon>Rhipicephalinae</taxon>
        <taxon>Rhipicephalus</taxon>
        <taxon>Boophilus</taxon>
    </lineage>
</organism>
<dbReference type="GO" id="GO:0003677">
    <property type="term" value="F:DNA binding"/>
    <property type="evidence" value="ECO:0007669"/>
    <property type="project" value="UniProtKB-KW"/>
</dbReference>
<dbReference type="Pfam" id="PF03221">
    <property type="entry name" value="HTH_Tnp_Tc5"/>
    <property type="match status" value="1"/>
</dbReference>
<protein>
    <recommendedName>
        <fullName evidence="3">HTH CENPB-type domain-containing protein</fullName>
    </recommendedName>
</protein>
<dbReference type="EMBL" id="JABSTU010000007">
    <property type="protein sequence ID" value="KAH8025962.1"/>
    <property type="molecule type" value="Genomic_DNA"/>
</dbReference>
<accession>A0A9J6DVR7</accession>
<evidence type="ECO:0000256" key="2">
    <source>
        <dbReference type="ARBA" id="ARBA00023125"/>
    </source>
</evidence>
<dbReference type="Proteomes" id="UP000821866">
    <property type="component" value="Unassembled WGS sequence"/>
</dbReference>
<comment type="subcellular location">
    <subcellularLocation>
        <location evidence="1">Nucleus</location>
    </subcellularLocation>
</comment>
<sequence>MACKPTVQRKPIELSSEAEILSEVRACKLTKTEIACKFGIAKSTLMGIVKDCAQVTAALSDGGFAPKRKKMRTAAHKDLEDVLLAWIQRARSVNLPVNGVVLKAKEEEIALRMNIEFACSDEWLDRFRKTRTCVPIYCR</sequence>
<gene>
    <name evidence="4" type="ORF">HPB51_014295</name>
</gene>
<evidence type="ECO:0000259" key="3">
    <source>
        <dbReference type="PROSITE" id="PS51253"/>
    </source>
</evidence>
<dbReference type="InterPro" id="IPR006600">
    <property type="entry name" value="HTH_CenpB_DNA-bd_dom"/>
</dbReference>
<dbReference type="AlphaFoldDB" id="A0A9J6DVR7"/>
<keyword evidence="5" id="KW-1185">Reference proteome</keyword>
<dbReference type="Gene3D" id="1.10.10.60">
    <property type="entry name" value="Homeodomain-like"/>
    <property type="match status" value="2"/>
</dbReference>
<name>A0A9J6DVR7_RHIMP</name>
<feature type="domain" description="HTH CENPB-type" evidence="3">
    <location>
        <begin position="67"/>
        <end position="137"/>
    </location>
</feature>
<dbReference type="SMART" id="SM00674">
    <property type="entry name" value="CENPB"/>
    <property type="match status" value="1"/>
</dbReference>
<dbReference type="GO" id="GO:0005634">
    <property type="term" value="C:nucleus"/>
    <property type="evidence" value="ECO:0007669"/>
    <property type="project" value="UniProtKB-SubCell"/>
</dbReference>
<reference evidence="4" key="2">
    <citation type="submission" date="2021-09" db="EMBL/GenBank/DDBJ databases">
        <authorList>
            <person name="Jia N."/>
            <person name="Wang J."/>
            <person name="Shi W."/>
            <person name="Du L."/>
            <person name="Sun Y."/>
            <person name="Zhan W."/>
            <person name="Jiang J."/>
            <person name="Wang Q."/>
            <person name="Zhang B."/>
            <person name="Ji P."/>
            <person name="Sakyi L.B."/>
            <person name="Cui X."/>
            <person name="Yuan T."/>
            <person name="Jiang B."/>
            <person name="Yang W."/>
            <person name="Lam T.T.-Y."/>
            <person name="Chang Q."/>
            <person name="Ding S."/>
            <person name="Wang X."/>
            <person name="Zhu J."/>
            <person name="Ruan X."/>
            <person name="Zhao L."/>
            <person name="Wei J."/>
            <person name="Que T."/>
            <person name="Du C."/>
            <person name="Cheng J."/>
            <person name="Dai P."/>
            <person name="Han X."/>
            <person name="Huang E."/>
            <person name="Gao Y."/>
            <person name="Liu J."/>
            <person name="Shao H."/>
            <person name="Ye R."/>
            <person name="Li L."/>
            <person name="Wei W."/>
            <person name="Wang X."/>
            <person name="Wang C."/>
            <person name="Huo Q."/>
            <person name="Li W."/>
            <person name="Guo W."/>
            <person name="Chen H."/>
            <person name="Chen S."/>
            <person name="Zhou L."/>
            <person name="Zhou L."/>
            <person name="Ni X."/>
            <person name="Tian J."/>
            <person name="Zhou Y."/>
            <person name="Sheng Y."/>
            <person name="Liu T."/>
            <person name="Pan Y."/>
            <person name="Xia L."/>
            <person name="Li J."/>
            <person name="Zhao F."/>
            <person name="Cao W."/>
        </authorList>
    </citation>
    <scope>NUCLEOTIDE SEQUENCE</scope>
    <source>
        <strain evidence="4">Rmic-2018</strain>
        <tissue evidence="4">Larvae</tissue>
    </source>
</reference>
<proteinExistence type="predicted"/>
<evidence type="ECO:0000313" key="5">
    <source>
        <dbReference type="Proteomes" id="UP000821866"/>
    </source>
</evidence>
<reference evidence="4" key="1">
    <citation type="journal article" date="2020" name="Cell">
        <title>Large-Scale Comparative Analyses of Tick Genomes Elucidate Their Genetic Diversity and Vector Capacities.</title>
        <authorList>
            <consortium name="Tick Genome and Microbiome Consortium (TIGMIC)"/>
            <person name="Jia N."/>
            <person name="Wang J."/>
            <person name="Shi W."/>
            <person name="Du L."/>
            <person name="Sun Y."/>
            <person name="Zhan W."/>
            <person name="Jiang J.F."/>
            <person name="Wang Q."/>
            <person name="Zhang B."/>
            <person name="Ji P."/>
            <person name="Bell-Sakyi L."/>
            <person name="Cui X.M."/>
            <person name="Yuan T.T."/>
            <person name="Jiang B.G."/>
            <person name="Yang W.F."/>
            <person name="Lam T.T."/>
            <person name="Chang Q.C."/>
            <person name="Ding S.J."/>
            <person name="Wang X.J."/>
            <person name="Zhu J.G."/>
            <person name="Ruan X.D."/>
            <person name="Zhao L."/>
            <person name="Wei J.T."/>
            <person name="Ye R.Z."/>
            <person name="Que T.C."/>
            <person name="Du C.H."/>
            <person name="Zhou Y.H."/>
            <person name="Cheng J.X."/>
            <person name="Dai P.F."/>
            <person name="Guo W.B."/>
            <person name="Han X.H."/>
            <person name="Huang E.J."/>
            <person name="Li L.F."/>
            <person name="Wei W."/>
            <person name="Gao Y.C."/>
            <person name="Liu J.Z."/>
            <person name="Shao H.Z."/>
            <person name="Wang X."/>
            <person name="Wang C.C."/>
            <person name="Yang T.C."/>
            <person name="Huo Q.B."/>
            <person name="Li W."/>
            <person name="Chen H.Y."/>
            <person name="Chen S.E."/>
            <person name="Zhou L.G."/>
            <person name="Ni X.B."/>
            <person name="Tian J.H."/>
            <person name="Sheng Y."/>
            <person name="Liu T."/>
            <person name="Pan Y.S."/>
            <person name="Xia L.Y."/>
            <person name="Li J."/>
            <person name="Zhao F."/>
            <person name="Cao W.C."/>
        </authorList>
    </citation>
    <scope>NUCLEOTIDE SEQUENCE</scope>
    <source>
        <strain evidence="4">Rmic-2018</strain>
    </source>
</reference>